<dbReference type="InterPro" id="IPR023997">
    <property type="entry name" value="TonB-dep_OMP_SusC/RagA_CS"/>
</dbReference>
<evidence type="ECO:0000256" key="1">
    <source>
        <dbReference type="ARBA" id="ARBA00004571"/>
    </source>
</evidence>
<dbReference type="InterPro" id="IPR012910">
    <property type="entry name" value="Plug_dom"/>
</dbReference>
<keyword evidence="6 7" id="KW-0998">Cell outer membrane</keyword>
<dbReference type="Proteomes" id="UP000187181">
    <property type="component" value="Unassembled WGS sequence"/>
</dbReference>
<dbReference type="STRING" id="1317125.SAMN05444128_3388"/>
<name>A0A1R3XQ16_9BACT</name>
<evidence type="ECO:0000256" key="4">
    <source>
        <dbReference type="ARBA" id="ARBA00022692"/>
    </source>
</evidence>
<dbReference type="OrthoDB" id="9768177at2"/>
<dbReference type="InterPro" id="IPR039426">
    <property type="entry name" value="TonB-dep_rcpt-like"/>
</dbReference>
<protein>
    <submittedName>
        <fullName evidence="9">TonB-linked outer membrane protein, SusC/RagA family</fullName>
    </submittedName>
</protein>
<accession>A0A1R3XQ16</accession>
<keyword evidence="3 7" id="KW-1134">Transmembrane beta strand</keyword>
<dbReference type="InterPro" id="IPR036942">
    <property type="entry name" value="Beta-barrel_TonB_sf"/>
</dbReference>
<dbReference type="PROSITE" id="PS52016">
    <property type="entry name" value="TONB_DEPENDENT_REC_3"/>
    <property type="match status" value="1"/>
</dbReference>
<dbReference type="Gene3D" id="2.60.40.1120">
    <property type="entry name" value="Carboxypeptidase-like, regulatory domain"/>
    <property type="match status" value="1"/>
</dbReference>
<dbReference type="Pfam" id="PF07715">
    <property type="entry name" value="Plug"/>
    <property type="match status" value="1"/>
</dbReference>
<evidence type="ECO:0000256" key="2">
    <source>
        <dbReference type="ARBA" id="ARBA00022448"/>
    </source>
</evidence>
<evidence type="ECO:0000256" key="5">
    <source>
        <dbReference type="ARBA" id="ARBA00023136"/>
    </source>
</evidence>
<dbReference type="InterPro" id="IPR023996">
    <property type="entry name" value="TonB-dep_OMP_SusC/RagA"/>
</dbReference>
<evidence type="ECO:0000313" key="10">
    <source>
        <dbReference type="Proteomes" id="UP000187181"/>
    </source>
</evidence>
<dbReference type="NCBIfam" id="TIGR04056">
    <property type="entry name" value="OMP_RagA_SusC"/>
    <property type="match status" value="1"/>
</dbReference>
<dbReference type="RefSeq" id="WP_083704265.1">
    <property type="nucleotide sequence ID" value="NZ_FTPP01000003.1"/>
</dbReference>
<dbReference type="Gene3D" id="2.170.130.10">
    <property type="entry name" value="TonB-dependent receptor, plug domain"/>
    <property type="match status" value="1"/>
</dbReference>
<dbReference type="NCBIfam" id="TIGR04057">
    <property type="entry name" value="SusC_RagA_signa"/>
    <property type="match status" value="1"/>
</dbReference>
<proteinExistence type="inferred from homology"/>
<gene>
    <name evidence="9" type="ORF">SAMN05444128_3388</name>
</gene>
<dbReference type="InterPro" id="IPR037066">
    <property type="entry name" value="Plug_dom_sf"/>
</dbReference>
<dbReference type="AlphaFoldDB" id="A0A1R3XQ16"/>
<dbReference type="Gene3D" id="2.40.170.20">
    <property type="entry name" value="TonB-dependent receptor, beta-barrel domain"/>
    <property type="match status" value="1"/>
</dbReference>
<sequence>MSVKFTRKGRPIWPKVLLFFMLAVLQGHSGYGQRAPEQVVGVVQDAGGDALIGVSVLAKNESTGQTSGTTSNAEGMFSFSRLPLGGPYTFTFRYIGFEPQTLTGYRLEEGEKESLLVKLKAAESKLNEVVVIGYGQNTRRNITTAISSVNPADVADRNVPSANQLLQGQVAGVNLTVSNGTPGGASRVNIRGVSSINGDNEPLYVVDGIPLSKARASYNYTGEFIQDPLSLINPSDIESIEVLKDAASAAIYGSRAANGVILITTKQGRKGEPKITVSQVSGIQTMPKKLNLLNPQEYMSLQKESVENYNRDLNLSPGKSGYLDINKVLGNVPADPYDVNWQDLIIHEGAATHQTDFSFSGAANSVKYYTSVGYQNLEGLLKNSALERYSVRTNLDFTPNKILNFGLRFGGNYTNSSSAPNGDQGTALFQRSLEQRPYDRIYKDDGTFNIGGKDILRHNGVQVLENDLIEDKNYQALINLYGNVNFLKYFTWRSAYNAELRFGRGFRHQTRLHPYASGRGLTIDIRNNRVSQNIDNTLTFFQNWGGDLNTEAMVGYTYYQDAYDFNHAQGTEFPSDDFRHITSATVTTADGDANKYAMESYLGRVQLDYKGRYFLSSSLRYDGSSKFHKDNRYAYFPSVSAGWVFTSENFFPTAEWLEFGKVRASWGKTGNQDGIGIFSYMPLASGGYNYGAETGLSVTSLGNLDLKWETTRQTNYGLDLSFLNGRLAFTYDYFIKNTDDLLYNVPTLATSGFTHRTTNIGSMENKGHEFSLTSVNIEKDRIRWSTSLNMASIRNQVTSLIGNEPIQVGGWNAIIPGQPLGVFYGYKQLGIYQHIEEIPEALQKQGVRPGDMIFEDLDGNNLINSADLSVIGSAQPDLYGGLTNNVEIGNFDISLFATFSLGNEIAAAWRSGLDHMGGRDYNQVRDTYENRWTGPGTSNDVPRATKSAFNLKNSSYFVEDASYLRIKNLTIGYKLPVAMLQKLAIQQARVYLSGTNLYTFTGYSGYDPEASSSLDARSFGIDNLVTPQPRAFMAGINVSF</sequence>
<dbReference type="InterPro" id="IPR008969">
    <property type="entry name" value="CarboxyPept-like_regulatory"/>
</dbReference>
<keyword evidence="5 7" id="KW-0472">Membrane</keyword>
<dbReference type="SUPFAM" id="SSF56935">
    <property type="entry name" value="Porins"/>
    <property type="match status" value="1"/>
</dbReference>
<evidence type="ECO:0000259" key="8">
    <source>
        <dbReference type="Pfam" id="PF07715"/>
    </source>
</evidence>
<dbReference type="EMBL" id="FTPP01000003">
    <property type="protein sequence ID" value="SIT94009.1"/>
    <property type="molecule type" value="Genomic_DNA"/>
</dbReference>
<comment type="similarity">
    <text evidence="7">Belongs to the TonB-dependent receptor family.</text>
</comment>
<dbReference type="FunFam" id="2.170.130.10:FF:000008">
    <property type="entry name" value="SusC/RagA family TonB-linked outer membrane protein"/>
    <property type="match status" value="1"/>
</dbReference>
<reference evidence="10" key="1">
    <citation type="submission" date="2017-01" db="EMBL/GenBank/DDBJ databases">
        <authorList>
            <person name="Varghese N."/>
            <person name="Submissions S."/>
        </authorList>
    </citation>
    <scope>NUCLEOTIDE SEQUENCE [LARGE SCALE GENOMIC DNA]</scope>
    <source>
        <strain evidence="10">LP100</strain>
    </source>
</reference>
<evidence type="ECO:0000256" key="6">
    <source>
        <dbReference type="ARBA" id="ARBA00023237"/>
    </source>
</evidence>
<evidence type="ECO:0000313" key="9">
    <source>
        <dbReference type="EMBL" id="SIT94009.1"/>
    </source>
</evidence>
<evidence type="ECO:0000256" key="7">
    <source>
        <dbReference type="PROSITE-ProRule" id="PRU01360"/>
    </source>
</evidence>
<keyword evidence="10" id="KW-1185">Reference proteome</keyword>
<dbReference type="GO" id="GO:0009279">
    <property type="term" value="C:cell outer membrane"/>
    <property type="evidence" value="ECO:0007669"/>
    <property type="project" value="UniProtKB-SubCell"/>
</dbReference>
<organism evidence="9 10">
    <name type="scientific">Pontibacter indicus</name>
    <dbReference type="NCBI Taxonomy" id="1317125"/>
    <lineage>
        <taxon>Bacteria</taxon>
        <taxon>Pseudomonadati</taxon>
        <taxon>Bacteroidota</taxon>
        <taxon>Cytophagia</taxon>
        <taxon>Cytophagales</taxon>
        <taxon>Hymenobacteraceae</taxon>
        <taxon>Pontibacter</taxon>
    </lineage>
</organism>
<dbReference type="Pfam" id="PF13620">
    <property type="entry name" value="CarboxypepD_reg"/>
    <property type="match status" value="1"/>
</dbReference>
<keyword evidence="2 7" id="KW-0813">Transport</keyword>
<keyword evidence="4 7" id="KW-0812">Transmembrane</keyword>
<evidence type="ECO:0000256" key="3">
    <source>
        <dbReference type="ARBA" id="ARBA00022452"/>
    </source>
</evidence>
<dbReference type="SUPFAM" id="SSF49464">
    <property type="entry name" value="Carboxypeptidase regulatory domain-like"/>
    <property type="match status" value="1"/>
</dbReference>
<comment type="subcellular location">
    <subcellularLocation>
        <location evidence="1 7">Cell outer membrane</location>
        <topology evidence="1 7">Multi-pass membrane protein</topology>
    </subcellularLocation>
</comment>
<feature type="domain" description="TonB-dependent receptor plug" evidence="8">
    <location>
        <begin position="139"/>
        <end position="260"/>
    </location>
</feature>